<keyword evidence="4" id="KW-1185">Reference proteome</keyword>
<dbReference type="PANTHER" id="PTHR11339">
    <property type="entry name" value="EXTRACELLULAR MATRIX GLYCOPROTEIN RELATED"/>
    <property type="match status" value="1"/>
</dbReference>
<dbReference type="AlphaFoldDB" id="A0A7K6H3J0"/>
<evidence type="ECO:0000256" key="1">
    <source>
        <dbReference type="ARBA" id="ARBA00023157"/>
    </source>
</evidence>
<comment type="caution">
    <text evidence="3">The sequence shown here is derived from an EMBL/GenBank/DDBJ whole genome shotgun (WGS) entry which is preliminary data.</text>
</comment>
<feature type="non-terminal residue" evidence="3">
    <location>
        <position position="1"/>
    </location>
</feature>
<keyword evidence="1" id="KW-1015">Disulfide bond</keyword>
<dbReference type="GO" id="GO:0005615">
    <property type="term" value="C:extracellular space"/>
    <property type="evidence" value="ECO:0007669"/>
    <property type="project" value="TreeGrafter"/>
</dbReference>
<evidence type="ECO:0000313" key="4">
    <source>
        <dbReference type="Proteomes" id="UP000564407"/>
    </source>
</evidence>
<dbReference type="SMART" id="SM00832">
    <property type="entry name" value="C8"/>
    <property type="match status" value="1"/>
</dbReference>
<dbReference type="Pfam" id="PF08742">
    <property type="entry name" value="C8"/>
    <property type="match status" value="1"/>
</dbReference>
<gene>
    <name evidence="3" type="primary">Fcgbp_1</name>
    <name evidence="3" type="ORF">MALELE_R15176</name>
</gene>
<feature type="domain" description="VWF/SSPO/Zonadhesin-like cysteine-rich" evidence="2">
    <location>
        <begin position="1"/>
        <end position="65"/>
    </location>
</feature>
<reference evidence="3 4" key="1">
    <citation type="submission" date="2019-09" db="EMBL/GenBank/DDBJ databases">
        <title>Bird 10,000 Genomes (B10K) Project - Family phase.</title>
        <authorList>
            <person name="Zhang G."/>
        </authorList>
    </citation>
    <scope>NUCLEOTIDE SEQUENCE [LARGE SCALE GENOMIC DNA]</scope>
    <source>
        <strain evidence="3">B10K-DU-029-44</strain>
        <tissue evidence="3">Heart</tissue>
    </source>
</reference>
<evidence type="ECO:0000259" key="2">
    <source>
        <dbReference type="SMART" id="SM00832"/>
    </source>
</evidence>
<dbReference type="EMBL" id="VZRP01019214">
    <property type="protein sequence ID" value="NWV69997.1"/>
    <property type="molecule type" value="Genomic_DNA"/>
</dbReference>
<evidence type="ECO:0000313" key="3">
    <source>
        <dbReference type="EMBL" id="NWV69997.1"/>
    </source>
</evidence>
<protein>
    <submittedName>
        <fullName evidence="3">FCGBP protein</fullName>
    </submittedName>
</protein>
<dbReference type="GO" id="GO:0031012">
    <property type="term" value="C:extracellular matrix"/>
    <property type="evidence" value="ECO:0007669"/>
    <property type="project" value="TreeGrafter"/>
</dbReference>
<organism evidence="3 4">
    <name type="scientific">Malurus elegans</name>
    <name type="common">Red-winged fairywren</name>
    <dbReference type="NCBI Taxonomy" id="720584"/>
    <lineage>
        <taxon>Eukaryota</taxon>
        <taxon>Metazoa</taxon>
        <taxon>Chordata</taxon>
        <taxon>Craniata</taxon>
        <taxon>Vertebrata</taxon>
        <taxon>Euteleostomi</taxon>
        <taxon>Archelosauria</taxon>
        <taxon>Archosauria</taxon>
        <taxon>Dinosauria</taxon>
        <taxon>Saurischia</taxon>
        <taxon>Theropoda</taxon>
        <taxon>Coelurosauria</taxon>
        <taxon>Aves</taxon>
        <taxon>Neognathae</taxon>
        <taxon>Neoaves</taxon>
        <taxon>Telluraves</taxon>
        <taxon>Australaves</taxon>
        <taxon>Passeriformes</taxon>
        <taxon>Meliphagoidea</taxon>
        <taxon>Maluridae</taxon>
        <taxon>Malurus</taxon>
    </lineage>
</organism>
<name>A0A7K6H3J0_9PASS</name>
<dbReference type="InterPro" id="IPR014853">
    <property type="entry name" value="VWF/SSPO/ZAN-like_Cys-rich_dom"/>
</dbReference>
<proteinExistence type="predicted"/>
<accession>A0A7K6H3J0</accession>
<feature type="non-terminal residue" evidence="3">
    <location>
        <position position="65"/>
    </location>
</feature>
<sequence length="65" mass="7352">KKSFHGPFRACHHIGKPHDFYCNCLSDLCLSNGVRSILCQVLETYAATCWKHGAMVHDWRTLSGC</sequence>
<dbReference type="Proteomes" id="UP000564407">
    <property type="component" value="Unassembled WGS sequence"/>
</dbReference>
<dbReference type="InterPro" id="IPR050780">
    <property type="entry name" value="Mucin_vWF_Thrombospondin_sf"/>
</dbReference>
<dbReference type="PANTHER" id="PTHR11339:SF373">
    <property type="entry name" value="VWFD DOMAIN-CONTAINING PROTEIN"/>
    <property type="match status" value="1"/>
</dbReference>